<proteinExistence type="predicted"/>
<keyword evidence="1" id="KW-1133">Transmembrane helix</keyword>
<keyword evidence="1" id="KW-0812">Transmembrane</keyword>
<dbReference type="Proteomes" id="UP000526302">
    <property type="component" value="Unassembled WGS sequence"/>
</dbReference>
<evidence type="ECO:0000256" key="1">
    <source>
        <dbReference type="SAM" id="Phobius"/>
    </source>
</evidence>
<comment type="caution">
    <text evidence="2">The sequence shown here is derived from an EMBL/GenBank/DDBJ whole genome shotgun (WGS) entry which is preliminary data.</text>
</comment>
<feature type="transmembrane region" description="Helical" evidence="1">
    <location>
        <begin position="184"/>
        <end position="205"/>
    </location>
</feature>
<name>A0A7K4BZD9_9ARCH</name>
<reference evidence="2 3" key="1">
    <citation type="journal article" date="2020" name="Biotechnol. Biofuels">
        <title>New insights from the biogas microbiome by comprehensive genome-resolved metagenomics of nearly 1600 species originating from multiple anaerobic digesters.</title>
        <authorList>
            <person name="Campanaro S."/>
            <person name="Treu L."/>
            <person name="Rodriguez-R L.M."/>
            <person name="Kovalovszki A."/>
            <person name="Ziels R.M."/>
            <person name="Maus I."/>
            <person name="Zhu X."/>
            <person name="Kougias P.G."/>
            <person name="Basile A."/>
            <person name="Luo G."/>
            <person name="Schluter A."/>
            <person name="Konstantinidis K.T."/>
            <person name="Angelidaki I."/>
        </authorList>
    </citation>
    <scope>NUCLEOTIDE SEQUENCE [LARGE SCALE GENOMIC DNA]</scope>
    <source>
        <strain evidence="2">AS22ysBPME_79</strain>
    </source>
</reference>
<keyword evidence="1" id="KW-0472">Membrane</keyword>
<feature type="transmembrane region" description="Helical" evidence="1">
    <location>
        <begin position="145"/>
        <end position="164"/>
    </location>
</feature>
<gene>
    <name evidence="2" type="ORF">GX950_02385</name>
</gene>
<evidence type="ECO:0000313" key="2">
    <source>
        <dbReference type="EMBL" id="NMA44636.1"/>
    </source>
</evidence>
<accession>A0A7K4BZD9</accession>
<dbReference type="EMBL" id="JAAZKV010000018">
    <property type="protein sequence ID" value="NMA44636.1"/>
    <property type="molecule type" value="Genomic_DNA"/>
</dbReference>
<evidence type="ECO:0000313" key="3">
    <source>
        <dbReference type="Proteomes" id="UP000526302"/>
    </source>
</evidence>
<protein>
    <submittedName>
        <fullName evidence="2">Uncharacterized protein</fullName>
    </submittedName>
</protein>
<organism evidence="2 3">
    <name type="scientific">Candidatus Iainarchaeum sp</name>
    <dbReference type="NCBI Taxonomy" id="3101447"/>
    <lineage>
        <taxon>Archaea</taxon>
        <taxon>Candidatus Iainarchaeota</taxon>
        <taxon>Candidatus Iainarchaeia</taxon>
        <taxon>Candidatus Iainarchaeales</taxon>
        <taxon>Candidatus Iainarchaeaceae</taxon>
        <taxon>Candidatus Iainarchaeum</taxon>
    </lineage>
</organism>
<sequence length="238" mass="28179">MTLDNKLDKKIEIKSLIQPKTKLDKVDPKEKEIKKKILSDAEKWLKKKQNFLKLSQITLTLDKYGDIFSDFDPRSYIERALSIDFLSEIRRASREKPNGVIELKMLIPKKVRNQKDEALIIKRLKNHFKRHFERLQSDVKRLKKVGALMVGIGFLIGVLVVLVLENVTHNVDHSMFFQNPLLWLVMIFPSVILVLMEPASWFLIWEGMNKLVFDWRVKQPDLEFYEKMTKCDIVFEEY</sequence>
<dbReference type="AlphaFoldDB" id="A0A7K4BZD9"/>